<dbReference type="STRING" id="1745343.A0A2J6PJR8"/>
<feature type="compositionally biased region" description="Polar residues" evidence="1">
    <location>
        <begin position="100"/>
        <end position="113"/>
    </location>
</feature>
<dbReference type="Proteomes" id="UP000235672">
    <property type="component" value="Unassembled WGS sequence"/>
</dbReference>
<protein>
    <submittedName>
        <fullName evidence="2">Uncharacterized protein</fullName>
    </submittedName>
</protein>
<evidence type="ECO:0000313" key="2">
    <source>
        <dbReference type="EMBL" id="PMD14257.1"/>
    </source>
</evidence>
<accession>A0A2J6PJR8</accession>
<dbReference type="AlphaFoldDB" id="A0A2J6PJR8"/>
<dbReference type="OrthoDB" id="423221at2759"/>
<proteinExistence type="predicted"/>
<reference evidence="2 3" key="1">
    <citation type="submission" date="2016-05" db="EMBL/GenBank/DDBJ databases">
        <title>A degradative enzymes factory behind the ericoid mycorrhizal symbiosis.</title>
        <authorList>
            <consortium name="DOE Joint Genome Institute"/>
            <person name="Martino E."/>
            <person name="Morin E."/>
            <person name="Grelet G."/>
            <person name="Kuo A."/>
            <person name="Kohler A."/>
            <person name="Daghino S."/>
            <person name="Barry K."/>
            <person name="Choi C."/>
            <person name="Cichocki N."/>
            <person name="Clum A."/>
            <person name="Copeland A."/>
            <person name="Hainaut M."/>
            <person name="Haridas S."/>
            <person name="Labutti K."/>
            <person name="Lindquist E."/>
            <person name="Lipzen A."/>
            <person name="Khouja H.-R."/>
            <person name="Murat C."/>
            <person name="Ohm R."/>
            <person name="Olson A."/>
            <person name="Spatafora J."/>
            <person name="Veneault-Fourrey C."/>
            <person name="Henrissat B."/>
            <person name="Grigoriev I."/>
            <person name="Martin F."/>
            <person name="Perotto S."/>
        </authorList>
    </citation>
    <scope>NUCLEOTIDE SEQUENCE [LARGE SCALE GENOMIC DNA]</scope>
    <source>
        <strain evidence="2 3">UAMH 7357</strain>
    </source>
</reference>
<name>A0A2J6PJR8_9HELO</name>
<evidence type="ECO:0000313" key="3">
    <source>
        <dbReference type="Proteomes" id="UP000235672"/>
    </source>
</evidence>
<feature type="region of interest" description="Disordered" evidence="1">
    <location>
        <begin position="175"/>
        <end position="196"/>
    </location>
</feature>
<organism evidence="2 3">
    <name type="scientific">Hyaloscypha hepaticicola</name>
    <dbReference type="NCBI Taxonomy" id="2082293"/>
    <lineage>
        <taxon>Eukaryota</taxon>
        <taxon>Fungi</taxon>
        <taxon>Dikarya</taxon>
        <taxon>Ascomycota</taxon>
        <taxon>Pezizomycotina</taxon>
        <taxon>Leotiomycetes</taxon>
        <taxon>Helotiales</taxon>
        <taxon>Hyaloscyphaceae</taxon>
        <taxon>Hyaloscypha</taxon>
    </lineage>
</organism>
<evidence type="ECO:0000256" key="1">
    <source>
        <dbReference type="SAM" id="MobiDB-lite"/>
    </source>
</evidence>
<feature type="region of interest" description="Disordered" evidence="1">
    <location>
        <begin position="96"/>
        <end position="150"/>
    </location>
</feature>
<gene>
    <name evidence="2" type="ORF">NA56DRAFT_711072</name>
</gene>
<keyword evidence="3" id="KW-1185">Reference proteome</keyword>
<sequence length="196" mass="22141">MQEIVSPAGDARTHMLMVPLLHASIVCVGQRWSPLSQYQKLHGSTLVGSRLQWCSENGSKTDEIIKLVRSIVNEKKENKEPALRFNKFRSKFVSKPEVQAASTTWRPRIQQATWERHGHKESSRTQERGPRNETPGNENPGPVGSHSSDNKIVKWGKCKIGHHDYCVDHGHGEKHPITGWEGDGSKEMPDFYRPTG</sequence>
<dbReference type="EMBL" id="KZ613523">
    <property type="protein sequence ID" value="PMD14257.1"/>
    <property type="molecule type" value="Genomic_DNA"/>
</dbReference>
<feature type="compositionally biased region" description="Basic and acidic residues" evidence="1">
    <location>
        <begin position="114"/>
        <end position="131"/>
    </location>
</feature>